<dbReference type="Gene3D" id="1.20.140.10">
    <property type="entry name" value="Butyryl-CoA Dehydrogenase, subunit A, domain 3"/>
    <property type="match status" value="1"/>
</dbReference>
<evidence type="ECO:0000259" key="6">
    <source>
        <dbReference type="Pfam" id="PF00441"/>
    </source>
</evidence>
<dbReference type="SUPFAM" id="SSF56645">
    <property type="entry name" value="Acyl-CoA dehydrogenase NM domain-like"/>
    <property type="match status" value="1"/>
</dbReference>
<dbReference type="PANTHER" id="PTHR43884">
    <property type="entry name" value="ACYL-COA DEHYDROGENASE"/>
    <property type="match status" value="1"/>
</dbReference>
<evidence type="ECO:0000256" key="4">
    <source>
        <dbReference type="ARBA" id="ARBA00022827"/>
    </source>
</evidence>
<evidence type="ECO:0000256" key="1">
    <source>
        <dbReference type="ARBA" id="ARBA00001974"/>
    </source>
</evidence>
<dbReference type="Pfam" id="PF02770">
    <property type="entry name" value="Acyl-CoA_dh_M"/>
    <property type="match status" value="1"/>
</dbReference>
<dbReference type="RefSeq" id="WP_017618457.1">
    <property type="nucleotide sequence ID" value="NZ_ANBG01000167.1"/>
</dbReference>
<evidence type="ECO:0000259" key="7">
    <source>
        <dbReference type="Pfam" id="PF02770"/>
    </source>
</evidence>
<dbReference type="InterPro" id="IPR009075">
    <property type="entry name" value="AcylCo_DH/oxidase_C"/>
</dbReference>
<accession>A0A223SCL7</accession>
<evidence type="ECO:0000259" key="8">
    <source>
        <dbReference type="Pfam" id="PF02771"/>
    </source>
</evidence>
<comment type="similarity">
    <text evidence="2 5">Belongs to the acyl-CoA dehydrogenase family.</text>
</comment>
<dbReference type="InterPro" id="IPR013786">
    <property type="entry name" value="AcylCoA_DH/ox_N"/>
</dbReference>
<dbReference type="Pfam" id="PF02771">
    <property type="entry name" value="Acyl-CoA_dh_N"/>
    <property type="match status" value="1"/>
</dbReference>
<comment type="cofactor">
    <cofactor evidence="1 5">
        <name>FAD</name>
        <dbReference type="ChEBI" id="CHEBI:57692"/>
    </cofactor>
</comment>
<organism evidence="9 10">
    <name type="scientific">Nocardiopsis gilva YIM 90087</name>
    <dbReference type="NCBI Taxonomy" id="1235441"/>
    <lineage>
        <taxon>Bacteria</taxon>
        <taxon>Bacillati</taxon>
        <taxon>Actinomycetota</taxon>
        <taxon>Actinomycetes</taxon>
        <taxon>Streptosporangiales</taxon>
        <taxon>Nocardiopsidaceae</taxon>
        <taxon>Nocardiopsis</taxon>
    </lineage>
</organism>
<dbReference type="Gene3D" id="1.10.540.10">
    <property type="entry name" value="Acyl-CoA dehydrogenase/oxidase, N-terminal domain"/>
    <property type="match status" value="1"/>
</dbReference>
<dbReference type="GO" id="GO:0046359">
    <property type="term" value="P:butyrate catabolic process"/>
    <property type="evidence" value="ECO:0007669"/>
    <property type="project" value="TreeGrafter"/>
</dbReference>
<evidence type="ECO:0000256" key="5">
    <source>
        <dbReference type="RuleBase" id="RU362125"/>
    </source>
</evidence>
<feature type="domain" description="Acyl-CoA oxidase/dehydrogenase middle" evidence="7">
    <location>
        <begin position="121"/>
        <end position="204"/>
    </location>
</feature>
<feature type="domain" description="Acyl-CoA dehydrogenase/oxidase N-terminal" evidence="8">
    <location>
        <begin position="11"/>
        <end position="113"/>
    </location>
</feature>
<reference evidence="9 10" key="1">
    <citation type="submission" date="2017-08" db="EMBL/GenBank/DDBJ databases">
        <title>The complete genome sequence of Nocardiopsis gilva YIM 90087.</title>
        <authorList>
            <person name="Yin M."/>
            <person name="Tang S."/>
        </authorList>
    </citation>
    <scope>NUCLEOTIDE SEQUENCE [LARGE SCALE GENOMIC DNA]</scope>
    <source>
        <strain evidence="9 10">YIM 90087</strain>
    </source>
</reference>
<dbReference type="OrthoDB" id="9802867at2"/>
<dbReference type="GO" id="GO:0003995">
    <property type="term" value="F:acyl-CoA dehydrogenase activity"/>
    <property type="evidence" value="ECO:0007669"/>
    <property type="project" value="TreeGrafter"/>
</dbReference>
<gene>
    <name evidence="9" type="ORF">CDO52_26175</name>
</gene>
<dbReference type="InterPro" id="IPR037069">
    <property type="entry name" value="AcylCoA_DH/ox_N_sf"/>
</dbReference>
<dbReference type="InterPro" id="IPR036250">
    <property type="entry name" value="AcylCo_DH-like_C"/>
</dbReference>
<dbReference type="InterPro" id="IPR006091">
    <property type="entry name" value="Acyl-CoA_Oxase/DH_mid-dom"/>
</dbReference>
<sequence length="489" mass="54282">MRKTLVSLSTEEFVENIAEVARSRFDCQTFPQENLSADDWTLLVKAGVLLPAIPTEFGGRDSHVEMCRVVETLAEWNLPLAMYTKIITAVALRPIALRASEEAKREMLPLFATDDPMICGFASTEPGCGSAMSSMTTTYEEVEGGYRIRGRKHWQGFSSTAHWWLVSAKNDRDGRKYGYFIVKRSEGFRTIRRYEPVGMKVLDYGLNEIDAVVPKHRKIDAPERNLSAMVEMLMAPRSMMAALACGFLRRIEREAHAYANSRRIGPVPLADIRFARYRLTSIEAAQTICAALNRYLMTELSVKSEMTGSFPAVQALKTVCTELMLRAAHHYQQLVGGEGYRCGSPTNIAGQAFLDTRVFTIFDGTNDLLSQQLTQFCLDNRGDVALSGFLATSPLTAPGVAAHGVDLSFLDRDLKQEHLVLGGRAIAYTFAITQVMAWTREAEDGSLNRAKAAIEFLKADIDGIARQFDLLTTGVLDADDRQSAQYVSP</sequence>
<dbReference type="GO" id="GO:0033539">
    <property type="term" value="P:fatty acid beta-oxidation using acyl-CoA dehydrogenase"/>
    <property type="evidence" value="ECO:0007669"/>
    <property type="project" value="TreeGrafter"/>
</dbReference>
<evidence type="ECO:0000256" key="3">
    <source>
        <dbReference type="ARBA" id="ARBA00022630"/>
    </source>
</evidence>
<keyword evidence="4 5" id="KW-0274">FAD</keyword>
<name>A0A223SCL7_9ACTN</name>
<proteinExistence type="inferred from homology"/>
<dbReference type="SUPFAM" id="SSF47203">
    <property type="entry name" value="Acyl-CoA dehydrogenase C-terminal domain-like"/>
    <property type="match status" value="1"/>
</dbReference>
<protein>
    <submittedName>
        <fullName evidence="9">Acyl-CoA dehydrogenase</fullName>
    </submittedName>
</protein>
<evidence type="ECO:0000256" key="2">
    <source>
        <dbReference type="ARBA" id="ARBA00009347"/>
    </source>
</evidence>
<keyword evidence="10" id="KW-1185">Reference proteome</keyword>
<dbReference type="CDD" id="cd00567">
    <property type="entry name" value="ACAD"/>
    <property type="match status" value="1"/>
</dbReference>
<dbReference type="PANTHER" id="PTHR43884:SF12">
    <property type="entry name" value="ISOVALERYL-COA DEHYDROGENASE, MITOCHONDRIAL-RELATED"/>
    <property type="match status" value="1"/>
</dbReference>
<keyword evidence="5" id="KW-0560">Oxidoreductase</keyword>
<dbReference type="InterPro" id="IPR009100">
    <property type="entry name" value="AcylCoA_DH/oxidase_NM_dom_sf"/>
</dbReference>
<dbReference type="InterPro" id="IPR046373">
    <property type="entry name" value="Acyl-CoA_Oxase/DH_mid-dom_sf"/>
</dbReference>
<dbReference type="Pfam" id="PF00441">
    <property type="entry name" value="Acyl-CoA_dh_1"/>
    <property type="match status" value="1"/>
</dbReference>
<dbReference type="KEGG" id="ngv:CDO52_26175"/>
<feature type="domain" description="Acyl-CoA dehydrogenase/oxidase C-terminal" evidence="6">
    <location>
        <begin position="228"/>
        <end position="373"/>
    </location>
</feature>
<dbReference type="Gene3D" id="2.40.110.10">
    <property type="entry name" value="Butyryl-CoA Dehydrogenase, subunit A, domain 2"/>
    <property type="match status" value="1"/>
</dbReference>
<evidence type="ECO:0000313" key="10">
    <source>
        <dbReference type="Proteomes" id="UP000215005"/>
    </source>
</evidence>
<keyword evidence="3 5" id="KW-0285">Flavoprotein</keyword>
<dbReference type="EMBL" id="CP022753">
    <property type="protein sequence ID" value="ASU85823.1"/>
    <property type="molecule type" value="Genomic_DNA"/>
</dbReference>
<dbReference type="AlphaFoldDB" id="A0A223SCL7"/>
<evidence type="ECO:0000313" key="9">
    <source>
        <dbReference type="EMBL" id="ASU85823.1"/>
    </source>
</evidence>
<dbReference type="GO" id="GO:0050660">
    <property type="term" value="F:flavin adenine dinucleotide binding"/>
    <property type="evidence" value="ECO:0007669"/>
    <property type="project" value="InterPro"/>
</dbReference>
<dbReference type="Proteomes" id="UP000215005">
    <property type="component" value="Chromosome"/>
</dbReference>